<sequence length="134" mass="13364">MTLERGNAFTPVASATMMWPWGAALGGGAAGGLAFFLLSSFSVSSGLAAGVFFFTLIGGAVALLGKKGDRRAKRWAAQYPWKFAGAPALLGALGVAAVSLVFSGLGAAIFSGLLTAAVLWVILGVIGTVAGGRS</sequence>
<keyword evidence="3" id="KW-1185">Reference proteome</keyword>
<evidence type="ECO:0000313" key="2">
    <source>
        <dbReference type="EMBL" id="MBB5433682.1"/>
    </source>
</evidence>
<comment type="caution">
    <text evidence="2">The sequence shown here is derived from an EMBL/GenBank/DDBJ whole genome shotgun (WGS) entry which is preliminary data.</text>
</comment>
<feature type="transmembrane region" description="Helical" evidence="1">
    <location>
        <begin position="21"/>
        <end position="41"/>
    </location>
</feature>
<feature type="transmembrane region" description="Helical" evidence="1">
    <location>
        <begin position="84"/>
        <end position="102"/>
    </location>
</feature>
<keyword evidence="1" id="KW-0472">Membrane</keyword>
<feature type="transmembrane region" description="Helical" evidence="1">
    <location>
        <begin position="47"/>
        <end position="64"/>
    </location>
</feature>
<dbReference type="Proteomes" id="UP000572635">
    <property type="component" value="Unassembled WGS sequence"/>
</dbReference>
<accession>A0A7W8QNF4</accession>
<name>A0A7W8QNF4_9ACTN</name>
<keyword evidence="1" id="KW-0812">Transmembrane</keyword>
<proteinExistence type="predicted"/>
<feature type="transmembrane region" description="Helical" evidence="1">
    <location>
        <begin position="108"/>
        <end position="130"/>
    </location>
</feature>
<organism evidence="2 3">
    <name type="scientific">Nocardiopsis composta</name>
    <dbReference type="NCBI Taxonomy" id="157465"/>
    <lineage>
        <taxon>Bacteria</taxon>
        <taxon>Bacillati</taxon>
        <taxon>Actinomycetota</taxon>
        <taxon>Actinomycetes</taxon>
        <taxon>Streptosporangiales</taxon>
        <taxon>Nocardiopsidaceae</taxon>
        <taxon>Nocardiopsis</taxon>
    </lineage>
</organism>
<evidence type="ECO:0000256" key="1">
    <source>
        <dbReference type="SAM" id="Phobius"/>
    </source>
</evidence>
<evidence type="ECO:0000313" key="3">
    <source>
        <dbReference type="Proteomes" id="UP000572635"/>
    </source>
</evidence>
<keyword evidence="1" id="KW-1133">Transmembrane helix</keyword>
<reference evidence="2 3" key="1">
    <citation type="submission" date="2020-08" db="EMBL/GenBank/DDBJ databases">
        <title>Sequencing the genomes of 1000 actinobacteria strains.</title>
        <authorList>
            <person name="Klenk H.-P."/>
        </authorList>
    </citation>
    <scope>NUCLEOTIDE SEQUENCE [LARGE SCALE GENOMIC DNA]</scope>
    <source>
        <strain evidence="2 3">DSM 44551</strain>
    </source>
</reference>
<gene>
    <name evidence="2" type="ORF">HDA36_003766</name>
</gene>
<protein>
    <submittedName>
        <fullName evidence="2">Uncharacterized protein</fullName>
    </submittedName>
</protein>
<dbReference type="EMBL" id="JACHDB010000001">
    <property type="protein sequence ID" value="MBB5433682.1"/>
    <property type="molecule type" value="Genomic_DNA"/>
</dbReference>
<dbReference type="RefSeq" id="WP_184393641.1">
    <property type="nucleotide sequence ID" value="NZ_BAAAJD010000075.1"/>
</dbReference>
<dbReference type="AlphaFoldDB" id="A0A7W8QNF4"/>